<dbReference type="AlphaFoldDB" id="A0A0I9TBQ9"/>
<gene>
    <name evidence="1" type="ORF">ABH38_17525</name>
</gene>
<sequence length="135" mass="14193">MVVDGEIVDAEPAVERAASLWGIDPVGMPAGGQFGAEFAGSLGSVSQDGQRMRFFSKQFQPDGRFRHLAAHPPDRADQLGHGVLGATASSSTVESKAPRVLAARTPVTATTALTVSKIRLGRSEAANRRRQPQAA</sequence>
<proteinExistence type="predicted"/>
<dbReference type="EMBL" id="LDPR01000020">
    <property type="protein sequence ID" value="KLO34855.1"/>
    <property type="molecule type" value="Genomic_DNA"/>
</dbReference>
<name>A0A0I9TBQ9_9MYCO</name>
<accession>A0A0I9TBQ9</accession>
<protein>
    <submittedName>
        <fullName evidence="1">Uncharacterized protein</fullName>
    </submittedName>
</protein>
<evidence type="ECO:0000313" key="1">
    <source>
        <dbReference type="EMBL" id="KLO34855.1"/>
    </source>
</evidence>
<evidence type="ECO:0000313" key="2">
    <source>
        <dbReference type="Proteomes" id="UP000036334"/>
    </source>
</evidence>
<dbReference type="Proteomes" id="UP000036334">
    <property type="component" value="Unassembled WGS sequence"/>
</dbReference>
<reference evidence="1 2" key="1">
    <citation type="submission" date="2015-05" db="EMBL/GenBank/DDBJ databases">
        <title>Genome sequence of Mycobacterium haemophilum.</title>
        <authorList>
            <person name="Greninger A.L."/>
            <person name="Cunningham G."/>
            <person name="Miller S."/>
        </authorList>
    </citation>
    <scope>NUCLEOTIDE SEQUENCE [LARGE SCALE GENOMIC DNA]</scope>
    <source>
        <strain evidence="2">UC1</strain>
    </source>
</reference>
<keyword evidence="2" id="KW-1185">Reference proteome</keyword>
<organism evidence="1 2">
    <name type="scientific">Mycobacterium haemophilum</name>
    <dbReference type="NCBI Taxonomy" id="29311"/>
    <lineage>
        <taxon>Bacteria</taxon>
        <taxon>Bacillati</taxon>
        <taxon>Actinomycetota</taxon>
        <taxon>Actinomycetes</taxon>
        <taxon>Mycobacteriales</taxon>
        <taxon>Mycobacteriaceae</taxon>
        <taxon>Mycobacterium</taxon>
    </lineage>
</organism>
<comment type="caution">
    <text evidence="1">The sequence shown here is derived from an EMBL/GenBank/DDBJ whole genome shotgun (WGS) entry which is preliminary data.</text>
</comment>
<dbReference type="PATRIC" id="fig|29311.18.peg.2322"/>